<dbReference type="InterPro" id="IPR050791">
    <property type="entry name" value="Aldo-Keto_reductase"/>
</dbReference>
<accession>A0AAN0VIW8</accession>
<dbReference type="AlphaFoldDB" id="A0AAN0VIW8"/>
<dbReference type="GO" id="GO:0016491">
    <property type="term" value="F:oxidoreductase activity"/>
    <property type="evidence" value="ECO:0007669"/>
    <property type="project" value="UniProtKB-KW"/>
</dbReference>
<dbReference type="Pfam" id="PF00248">
    <property type="entry name" value="Aldo_ket_red"/>
    <property type="match status" value="1"/>
</dbReference>
<keyword evidence="4" id="KW-1185">Reference proteome</keyword>
<protein>
    <submittedName>
        <fullName evidence="3">Aldo/keto reductase</fullName>
    </submittedName>
</protein>
<dbReference type="Proteomes" id="UP000028680">
    <property type="component" value="Chromosome"/>
</dbReference>
<organism evidence="3 4">
    <name type="scientific">Planktomarina temperata RCA23</name>
    <dbReference type="NCBI Taxonomy" id="666509"/>
    <lineage>
        <taxon>Bacteria</taxon>
        <taxon>Pseudomonadati</taxon>
        <taxon>Pseudomonadota</taxon>
        <taxon>Alphaproteobacteria</taxon>
        <taxon>Rhodobacterales</taxon>
        <taxon>Paracoccaceae</taxon>
        <taxon>Planktomarina</taxon>
    </lineage>
</organism>
<evidence type="ECO:0000313" key="4">
    <source>
        <dbReference type="Proteomes" id="UP000028680"/>
    </source>
</evidence>
<proteinExistence type="predicted"/>
<dbReference type="EMBL" id="CP003984">
    <property type="protein sequence ID" value="AII87534.1"/>
    <property type="molecule type" value="Genomic_DNA"/>
</dbReference>
<dbReference type="Gene3D" id="3.20.20.100">
    <property type="entry name" value="NADP-dependent oxidoreductase domain"/>
    <property type="match status" value="1"/>
</dbReference>
<evidence type="ECO:0000256" key="1">
    <source>
        <dbReference type="ARBA" id="ARBA00023002"/>
    </source>
</evidence>
<dbReference type="SUPFAM" id="SSF51430">
    <property type="entry name" value="NAD(P)-linked oxidoreductase"/>
    <property type="match status" value="1"/>
</dbReference>
<dbReference type="GO" id="GO:0005737">
    <property type="term" value="C:cytoplasm"/>
    <property type="evidence" value="ECO:0007669"/>
    <property type="project" value="TreeGrafter"/>
</dbReference>
<dbReference type="PANTHER" id="PTHR43625:SF40">
    <property type="entry name" value="ALDO-KETO REDUCTASE YAKC [NADP(+)]"/>
    <property type="match status" value="1"/>
</dbReference>
<dbReference type="KEGG" id="ptp:RCA23_c20030"/>
<keyword evidence="1" id="KW-0560">Oxidoreductase</keyword>
<name>A0AAN0VIW8_9RHOB</name>
<evidence type="ECO:0000313" key="3">
    <source>
        <dbReference type="EMBL" id="AII87534.1"/>
    </source>
</evidence>
<dbReference type="InterPro" id="IPR023210">
    <property type="entry name" value="NADP_OxRdtase_dom"/>
</dbReference>
<reference evidence="3 4" key="1">
    <citation type="journal article" date="2014" name="ISME J.">
        <title>Adaptation of an abundant Roseobacter RCA organism to pelagic systems revealed by genomic and transcriptomic analyses.</title>
        <authorList>
            <person name="Voget S."/>
            <person name="Wemheuer B."/>
            <person name="Brinkhoff T."/>
            <person name="Vollmers J."/>
            <person name="Dietrich S."/>
            <person name="Giebel H.A."/>
            <person name="Beardsley C."/>
            <person name="Sardemann C."/>
            <person name="Bakenhus I."/>
            <person name="Billerbeck S."/>
            <person name="Daniel R."/>
            <person name="Simon M."/>
        </authorList>
    </citation>
    <scope>NUCLEOTIDE SEQUENCE [LARGE SCALE GENOMIC DNA]</scope>
    <source>
        <strain evidence="3 4">RCA23</strain>
    </source>
</reference>
<feature type="domain" description="NADP-dependent oxidoreductase" evidence="2">
    <location>
        <begin position="1"/>
        <end position="289"/>
    </location>
</feature>
<evidence type="ECO:0000259" key="2">
    <source>
        <dbReference type="Pfam" id="PF00248"/>
    </source>
</evidence>
<gene>
    <name evidence="3" type="ORF">RCA23_c20030</name>
</gene>
<dbReference type="PANTHER" id="PTHR43625">
    <property type="entry name" value="AFLATOXIN B1 ALDEHYDE REDUCTASE"/>
    <property type="match status" value="1"/>
</dbReference>
<sequence>MSFSNFYGEVSREEVFAILDAARDQGVSHIDTASVYGMGGSERHIGAYLAENPQARSFFHIASKGGITDRKDPNRLFNNEAAYLTEQLDNSLERLGVECIDLYYIHRRDPSVPIEEVTETLAGFIKLGKIGGFGYSEISPTSLRAAHAVHPVAALQSEYSLSTRTPELGILQTCADLGTTFVAFSPVGRSLLTDAPHGREAVQSMPFLANNPRFMEPNLSMNIKAAAGFRALAAQMGLTAAGLAIAWCLAKGDHILPIPGTRNLDHFKALVAGANYGLSAEELAAVEAALPMGWINGDRYSEAQWAGPERYA</sequence>
<dbReference type="InterPro" id="IPR036812">
    <property type="entry name" value="NAD(P)_OxRdtase_dom_sf"/>
</dbReference>